<dbReference type="EMBL" id="CAKXAJ010019252">
    <property type="protein sequence ID" value="CAH2218221.1"/>
    <property type="molecule type" value="Genomic_DNA"/>
</dbReference>
<name>A0A8S4QXM4_9NEOP</name>
<organism evidence="1 2">
    <name type="scientific">Pararge aegeria aegeria</name>
    <dbReference type="NCBI Taxonomy" id="348720"/>
    <lineage>
        <taxon>Eukaryota</taxon>
        <taxon>Metazoa</taxon>
        <taxon>Ecdysozoa</taxon>
        <taxon>Arthropoda</taxon>
        <taxon>Hexapoda</taxon>
        <taxon>Insecta</taxon>
        <taxon>Pterygota</taxon>
        <taxon>Neoptera</taxon>
        <taxon>Endopterygota</taxon>
        <taxon>Lepidoptera</taxon>
        <taxon>Glossata</taxon>
        <taxon>Ditrysia</taxon>
        <taxon>Papilionoidea</taxon>
        <taxon>Nymphalidae</taxon>
        <taxon>Satyrinae</taxon>
        <taxon>Satyrini</taxon>
        <taxon>Parargina</taxon>
        <taxon>Pararge</taxon>
    </lineage>
</organism>
<dbReference type="OrthoDB" id="7291444at2759"/>
<protein>
    <submittedName>
        <fullName evidence="1">Jg19719 protein</fullName>
    </submittedName>
</protein>
<dbReference type="AlphaFoldDB" id="A0A8S4QXM4"/>
<proteinExistence type="predicted"/>
<comment type="caution">
    <text evidence="1">The sequence shown here is derived from an EMBL/GenBank/DDBJ whole genome shotgun (WGS) entry which is preliminary data.</text>
</comment>
<accession>A0A8S4QXM4</accession>
<dbReference type="Proteomes" id="UP000838756">
    <property type="component" value="Unassembled WGS sequence"/>
</dbReference>
<gene>
    <name evidence="1" type="primary">jg19719</name>
    <name evidence="1" type="ORF">PAEG_LOCUS6068</name>
</gene>
<feature type="non-terminal residue" evidence="1">
    <location>
        <position position="1"/>
    </location>
</feature>
<evidence type="ECO:0000313" key="2">
    <source>
        <dbReference type="Proteomes" id="UP000838756"/>
    </source>
</evidence>
<sequence>MNCHRAHQDVFPRSYQYDLDCVKYRRQHACDGLKQTLNFQ</sequence>
<reference evidence="1" key="1">
    <citation type="submission" date="2022-03" db="EMBL/GenBank/DDBJ databases">
        <authorList>
            <person name="Lindestad O."/>
        </authorList>
    </citation>
    <scope>NUCLEOTIDE SEQUENCE</scope>
</reference>
<evidence type="ECO:0000313" key="1">
    <source>
        <dbReference type="EMBL" id="CAH2218221.1"/>
    </source>
</evidence>
<keyword evidence="2" id="KW-1185">Reference proteome</keyword>